<evidence type="ECO:0000259" key="1">
    <source>
        <dbReference type="Pfam" id="PF13274"/>
    </source>
</evidence>
<evidence type="ECO:0000313" key="2">
    <source>
        <dbReference type="EMBL" id="MBB3192045.1"/>
    </source>
</evidence>
<organism evidence="2 3">
    <name type="scientific">Halomonas cerina</name>
    <dbReference type="NCBI Taxonomy" id="447424"/>
    <lineage>
        <taxon>Bacteria</taxon>
        <taxon>Pseudomonadati</taxon>
        <taxon>Pseudomonadota</taxon>
        <taxon>Gammaproteobacteria</taxon>
        <taxon>Oceanospirillales</taxon>
        <taxon>Halomonadaceae</taxon>
        <taxon>Halomonas</taxon>
    </lineage>
</organism>
<keyword evidence="3" id="KW-1185">Reference proteome</keyword>
<name>A0A839VDC0_9GAMM</name>
<proteinExistence type="predicted"/>
<protein>
    <submittedName>
        <fullName evidence="2">Putative phage-associated protein</fullName>
    </submittedName>
</protein>
<accession>A0A839VDC0</accession>
<comment type="caution">
    <text evidence="2">The sequence shown here is derived from an EMBL/GenBank/DDBJ whole genome shotgun (WGS) entry which is preliminary data.</text>
</comment>
<dbReference type="Proteomes" id="UP000547614">
    <property type="component" value="Unassembled WGS sequence"/>
</dbReference>
<dbReference type="AlphaFoldDB" id="A0A839VDC0"/>
<sequence length="124" mass="14423">MSNLKLQKLLYYVQGFHTVLLERPAFDDRMEAWLHGPVLPSIYREFRQYGNGQIPAPPSEVVDQIDEDTAELIDEVFNVYSKHSAWHLRNLTHEEDPWIDNYDDSGSQEITTDDLAAFFPRLLA</sequence>
<dbReference type="Pfam" id="PF13274">
    <property type="entry name" value="SocA_Panacea"/>
    <property type="match status" value="1"/>
</dbReference>
<feature type="domain" description="Antitoxin SocA-like Panacea" evidence="1">
    <location>
        <begin position="6"/>
        <end position="98"/>
    </location>
</feature>
<dbReference type="EMBL" id="JACHXP010000021">
    <property type="protein sequence ID" value="MBB3192045.1"/>
    <property type="molecule type" value="Genomic_DNA"/>
</dbReference>
<dbReference type="InterPro" id="IPR025272">
    <property type="entry name" value="SocA_Panacea"/>
</dbReference>
<reference evidence="2 3" key="1">
    <citation type="submission" date="2020-08" db="EMBL/GenBank/DDBJ databases">
        <title>Genomic Encyclopedia of Type Strains, Phase III (KMG-III): the genomes of soil and plant-associated and newly described type strains.</title>
        <authorList>
            <person name="Whitman W."/>
        </authorList>
    </citation>
    <scope>NUCLEOTIDE SEQUENCE [LARGE SCALE GENOMIC DNA]</scope>
    <source>
        <strain evidence="2 3">CECT 7282</strain>
    </source>
</reference>
<gene>
    <name evidence="2" type="ORF">FHR94_003321</name>
</gene>
<dbReference type="RefSeq" id="WP_221188513.1">
    <property type="nucleotide sequence ID" value="NZ_JACHXP010000021.1"/>
</dbReference>
<evidence type="ECO:0000313" key="3">
    <source>
        <dbReference type="Proteomes" id="UP000547614"/>
    </source>
</evidence>